<gene>
    <name evidence="1" type="ORF">MSG28_010007</name>
</gene>
<organism evidence="1 2">
    <name type="scientific">Choristoneura fumiferana</name>
    <name type="common">Spruce budworm moth</name>
    <name type="synonym">Archips fumiferana</name>
    <dbReference type="NCBI Taxonomy" id="7141"/>
    <lineage>
        <taxon>Eukaryota</taxon>
        <taxon>Metazoa</taxon>
        <taxon>Ecdysozoa</taxon>
        <taxon>Arthropoda</taxon>
        <taxon>Hexapoda</taxon>
        <taxon>Insecta</taxon>
        <taxon>Pterygota</taxon>
        <taxon>Neoptera</taxon>
        <taxon>Endopterygota</taxon>
        <taxon>Lepidoptera</taxon>
        <taxon>Glossata</taxon>
        <taxon>Ditrysia</taxon>
        <taxon>Tortricoidea</taxon>
        <taxon>Tortricidae</taxon>
        <taxon>Tortricinae</taxon>
        <taxon>Choristoneura</taxon>
    </lineage>
</organism>
<dbReference type="EMBL" id="CM046117">
    <property type="protein sequence ID" value="KAI8436411.1"/>
    <property type="molecule type" value="Genomic_DNA"/>
</dbReference>
<proteinExistence type="predicted"/>
<dbReference type="Proteomes" id="UP001064048">
    <property type="component" value="Chromosome 17"/>
</dbReference>
<protein>
    <submittedName>
        <fullName evidence="1">Uncharacterized protein</fullName>
    </submittedName>
</protein>
<sequence length="213" mass="23715">MDVEFIRNKYEDGSEGFVLKKKFKIGVRHLQILYMIATSIVLGMCRGSIGITMQAVNDASRINDSYIEVHNWDRRTQATTFSSFFFGYAIMLVPAELVLSQRGSKMMVTALLAINGGLAAAMPNIINKGGWIAVCNTQFLLGISQAFLAPANRIMLDNWLPPNEKGKRLPVPWRRILGSPPFWALACAHAASNAVFVFFLVDVPYYLQEPLAP</sequence>
<evidence type="ECO:0000313" key="2">
    <source>
        <dbReference type="Proteomes" id="UP001064048"/>
    </source>
</evidence>
<evidence type="ECO:0000313" key="1">
    <source>
        <dbReference type="EMBL" id="KAI8436411.1"/>
    </source>
</evidence>
<name>A0ACC0KK05_CHOFU</name>
<reference evidence="1 2" key="1">
    <citation type="journal article" date="2022" name="Genome Biol. Evol.">
        <title>The Spruce Budworm Genome: Reconstructing the Evolutionary History of Antifreeze Proteins.</title>
        <authorList>
            <person name="Beliveau C."/>
            <person name="Gagne P."/>
            <person name="Picq S."/>
            <person name="Vernygora O."/>
            <person name="Keeling C.I."/>
            <person name="Pinkney K."/>
            <person name="Doucet D."/>
            <person name="Wen F."/>
            <person name="Johnston J.S."/>
            <person name="Maaroufi H."/>
            <person name="Boyle B."/>
            <person name="Laroche J."/>
            <person name="Dewar K."/>
            <person name="Juretic N."/>
            <person name="Blackburn G."/>
            <person name="Nisole A."/>
            <person name="Brunet B."/>
            <person name="Brandao M."/>
            <person name="Lumley L."/>
            <person name="Duan J."/>
            <person name="Quan G."/>
            <person name="Lucarotti C.J."/>
            <person name="Roe A.D."/>
            <person name="Sperling F.A.H."/>
            <person name="Levesque R.C."/>
            <person name="Cusson M."/>
        </authorList>
    </citation>
    <scope>NUCLEOTIDE SEQUENCE [LARGE SCALE GENOMIC DNA]</scope>
    <source>
        <strain evidence="1">Glfc:IPQL:Cfum</strain>
    </source>
</reference>
<keyword evidence="2" id="KW-1185">Reference proteome</keyword>
<comment type="caution">
    <text evidence="1">The sequence shown here is derived from an EMBL/GenBank/DDBJ whole genome shotgun (WGS) entry which is preliminary data.</text>
</comment>
<accession>A0ACC0KK05</accession>